<protein>
    <recommendedName>
        <fullName evidence="3">Tetratricopeptide repeat protein 38</fullName>
    </recommendedName>
</protein>
<dbReference type="AlphaFoldDB" id="A0A6G0X730"/>
<reference evidence="1 2" key="1">
    <citation type="submission" date="2019-07" db="EMBL/GenBank/DDBJ databases">
        <title>Genomics analysis of Aphanomyces spp. identifies a new class of oomycete effector associated with host adaptation.</title>
        <authorList>
            <person name="Gaulin E."/>
        </authorList>
    </citation>
    <scope>NUCLEOTIDE SEQUENCE [LARGE SCALE GENOMIC DNA]</scope>
    <source>
        <strain evidence="1 2">ATCC 201684</strain>
    </source>
</reference>
<proteinExistence type="predicted"/>
<keyword evidence="2" id="KW-1185">Reference proteome</keyword>
<gene>
    <name evidence="1" type="ORF">Ae201684_007786</name>
</gene>
<evidence type="ECO:0000313" key="2">
    <source>
        <dbReference type="Proteomes" id="UP000481153"/>
    </source>
</evidence>
<dbReference type="VEuPathDB" id="FungiDB:AeMF1_000899"/>
<dbReference type="InterPro" id="IPR011990">
    <property type="entry name" value="TPR-like_helical_dom_sf"/>
</dbReference>
<comment type="caution">
    <text evidence="1">The sequence shown here is derived from an EMBL/GenBank/DDBJ whole genome shotgun (WGS) entry which is preliminary data.</text>
</comment>
<dbReference type="EMBL" id="VJMJ01000093">
    <property type="protein sequence ID" value="KAF0735781.1"/>
    <property type="molecule type" value="Genomic_DNA"/>
</dbReference>
<name>A0A6G0X730_9STRA</name>
<sequence length="345" mass="39316">MRHLREARALEILHRHIRGWFIRRVVYVEQKRVALVSAAQRIVHDVADAATASIVFHTLGLYYYSTQHWWEAAACLERARRNGHPKSDDATSLALARSHHEAWHRSYDPFNLDQAFSLYTSLLTLSEAKSVHANDPAVLHDYAVLLFERNEYIGGLDVMTHLLACYPDFEQMKTSVLWVGVVLQYLQRGEESVQYLSSLLDAPPAPFTAMDMTILCALGYHCSHSIDNCKQGLQAAVAMSKASTGRKRSKLELIFDFAARASTHGHYLLAYLLLYYGLHRVKQSTSEPWVRFADTLRHLGRLDKAQQALDAAHELDPRISPCFAAPTFRHELDRVKDMEYIGRLV</sequence>
<evidence type="ECO:0000313" key="1">
    <source>
        <dbReference type="EMBL" id="KAF0735781.1"/>
    </source>
</evidence>
<dbReference type="Proteomes" id="UP000481153">
    <property type="component" value="Unassembled WGS sequence"/>
</dbReference>
<dbReference type="SUPFAM" id="SSF48452">
    <property type="entry name" value="TPR-like"/>
    <property type="match status" value="1"/>
</dbReference>
<evidence type="ECO:0008006" key="3">
    <source>
        <dbReference type="Google" id="ProtNLM"/>
    </source>
</evidence>
<organism evidence="1 2">
    <name type="scientific">Aphanomyces euteiches</name>
    <dbReference type="NCBI Taxonomy" id="100861"/>
    <lineage>
        <taxon>Eukaryota</taxon>
        <taxon>Sar</taxon>
        <taxon>Stramenopiles</taxon>
        <taxon>Oomycota</taxon>
        <taxon>Saprolegniomycetes</taxon>
        <taxon>Saprolegniales</taxon>
        <taxon>Verrucalvaceae</taxon>
        <taxon>Aphanomyces</taxon>
    </lineage>
</organism>
<dbReference type="Gene3D" id="1.25.40.10">
    <property type="entry name" value="Tetratricopeptide repeat domain"/>
    <property type="match status" value="1"/>
</dbReference>
<accession>A0A6G0X730</accession>